<accession>A0A5J6HRH6</accession>
<dbReference type="OrthoDB" id="4248424at2"/>
<gene>
    <name evidence="1" type="ORF">CP975_31435</name>
</gene>
<organism evidence="1 2">
    <name type="scientific">Streptomyces alboniger</name>
    <dbReference type="NCBI Taxonomy" id="132473"/>
    <lineage>
        <taxon>Bacteria</taxon>
        <taxon>Bacillati</taxon>
        <taxon>Actinomycetota</taxon>
        <taxon>Actinomycetes</taxon>
        <taxon>Kitasatosporales</taxon>
        <taxon>Streptomycetaceae</taxon>
        <taxon>Streptomyces</taxon>
        <taxon>Streptomyces aurantiacus group</taxon>
    </lineage>
</organism>
<proteinExistence type="predicted"/>
<name>A0A5J6HRH6_STRAD</name>
<dbReference type="KEGG" id="salw:CP975_31435"/>
<dbReference type="EMBL" id="CP023695">
    <property type="protein sequence ID" value="QEV21454.1"/>
    <property type="molecule type" value="Genomic_DNA"/>
</dbReference>
<dbReference type="RefSeq" id="WP_055527691.1">
    <property type="nucleotide sequence ID" value="NZ_CP023695.1"/>
</dbReference>
<dbReference type="Proteomes" id="UP000326553">
    <property type="component" value="Chromosome"/>
</dbReference>
<dbReference type="AlphaFoldDB" id="A0A5J6HRH6"/>
<evidence type="ECO:0000313" key="1">
    <source>
        <dbReference type="EMBL" id="QEV21454.1"/>
    </source>
</evidence>
<sequence length="156" mass="16183">MNITNRAKHTASLSGFAALAVLLGPAADMTSATPRTAATPRPAAVAAQAVEAPRAADEAPLPTLTAQTSVSSVRAAQEFRVFGASRHLPPGTPVSLQQQQGTRWVDLPASVRTTPQGTYSMRVVLGIEGRNALRVTGGGAVSPVVYVTVEAREERA</sequence>
<evidence type="ECO:0000313" key="2">
    <source>
        <dbReference type="Proteomes" id="UP000326553"/>
    </source>
</evidence>
<keyword evidence="2" id="KW-1185">Reference proteome</keyword>
<reference evidence="1 2" key="1">
    <citation type="submission" date="2017-09" db="EMBL/GenBank/DDBJ databases">
        <authorList>
            <person name="Lee N."/>
            <person name="Cho B.-K."/>
        </authorList>
    </citation>
    <scope>NUCLEOTIDE SEQUENCE [LARGE SCALE GENOMIC DNA]</scope>
    <source>
        <strain evidence="1 2">ATCC 12461</strain>
    </source>
</reference>
<protein>
    <submittedName>
        <fullName evidence="1">Uncharacterized protein</fullName>
    </submittedName>
</protein>